<keyword evidence="4 5" id="KW-0472">Membrane</keyword>
<evidence type="ECO:0000256" key="2">
    <source>
        <dbReference type="ARBA" id="ARBA00022692"/>
    </source>
</evidence>
<evidence type="ECO:0000259" key="6">
    <source>
        <dbReference type="Pfam" id="PF04932"/>
    </source>
</evidence>
<comment type="subcellular location">
    <subcellularLocation>
        <location evidence="1">Membrane</location>
        <topology evidence="1">Multi-pass membrane protein</topology>
    </subcellularLocation>
</comment>
<feature type="transmembrane region" description="Helical" evidence="5">
    <location>
        <begin position="333"/>
        <end position="357"/>
    </location>
</feature>
<keyword evidence="2 5" id="KW-0812">Transmembrane</keyword>
<dbReference type="RefSeq" id="WP_084045715.1">
    <property type="nucleotide sequence ID" value="NZ_FWWU01000004.1"/>
</dbReference>
<feature type="transmembrane region" description="Helical" evidence="5">
    <location>
        <begin position="209"/>
        <end position="226"/>
    </location>
</feature>
<feature type="transmembrane region" description="Helical" evidence="5">
    <location>
        <begin position="233"/>
        <end position="251"/>
    </location>
</feature>
<dbReference type="STRING" id="695939.SAMN00790413_05509"/>
<feature type="transmembrane region" description="Helical" evidence="5">
    <location>
        <begin position="388"/>
        <end position="408"/>
    </location>
</feature>
<feature type="transmembrane region" description="Helical" evidence="5">
    <location>
        <begin position="63"/>
        <end position="85"/>
    </location>
</feature>
<reference evidence="7 8" key="1">
    <citation type="submission" date="2017-04" db="EMBL/GenBank/DDBJ databases">
        <authorList>
            <person name="Afonso C.L."/>
            <person name="Miller P.J."/>
            <person name="Scott M.A."/>
            <person name="Spackman E."/>
            <person name="Goraichik I."/>
            <person name="Dimitrov K.M."/>
            <person name="Suarez D.L."/>
            <person name="Swayne D.E."/>
        </authorList>
    </citation>
    <scope>NUCLEOTIDE SEQUENCE [LARGE SCALE GENOMIC DNA]</scope>
    <source>
        <strain evidence="7 8">KR-140</strain>
    </source>
</reference>
<dbReference type="InterPro" id="IPR007016">
    <property type="entry name" value="O-antigen_ligase-rel_domated"/>
</dbReference>
<evidence type="ECO:0000313" key="8">
    <source>
        <dbReference type="Proteomes" id="UP000192582"/>
    </source>
</evidence>
<dbReference type="OrthoDB" id="66665at2"/>
<proteinExistence type="predicted"/>
<dbReference type="EMBL" id="FWWU01000004">
    <property type="protein sequence ID" value="SMB80364.1"/>
    <property type="molecule type" value="Genomic_DNA"/>
</dbReference>
<dbReference type="GO" id="GO:0016020">
    <property type="term" value="C:membrane"/>
    <property type="evidence" value="ECO:0007669"/>
    <property type="project" value="UniProtKB-SubCell"/>
</dbReference>
<dbReference type="InterPro" id="IPR051533">
    <property type="entry name" value="WaaL-like"/>
</dbReference>
<dbReference type="PANTHER" id="PTHR37422:SF13">
    <property type="entry name" value="LIPOPOLYSACCHARIDE BIOSYNTHESIS PROTEIN PA4999-RELATED"/>
    <property type="match status" value="1"/>
</dbReference>
<protein>
    <submittedName>
        <fullName evidence="7">O-antigen ligase</fullName>
    </submittedName>
</protein>
<dbReference type="PANTHER" id="PTHR37422">
    <property type="entry name" value="TEICHURONIC ACID BIOSYNTHESIS PROTEIN TUAE"/>
    <property type="match status" value="1"/>
</dbReference>
<accession>A0A1W1UHX9</accession>
<feature type="transmembrane region" description="Helical" evidence="5">
    <location>
        <begin position="37"/>
        <end position="56"/>
    </location>
</feature>
<evidence type="ECO:0000256" key="5">
    <source>
        <dbReference type="SAM" id="Phobius"/>
    </source>
</evidence>
<feature type="transmembrane region" description="Helical" evidence="5">
    <location>
        <begin position="91"/>
        <end position="112"/>
    </location>
</feature>
<sequence>MLDQIAKTSNTLSFLLLLLFVAWGPIAQGSVFAGGQAIITILGALVFLFCILGVALSKRPRFYNLPWITSIVLMIIWIVLSILHAQYSFAAFQQGGLLVSMFLAALSAQYLLRTVSRRNIFGLWLLLVGTTMSAYGIIQKMGYGKTLTVDPALITSFYYNPSHFAGYIILALPISLWALLFHKSILTKVLGLATSVALFYCLLHTSSSSFPAAVLASSIVFTLWIWRLFRPLGFIFATSIVLLVGGSVWLISDQQKWPLIDQALKFSQKTSMSGFVLPRKRILEQDLKATQHTPLYGVGPGNFVYFMPKFRPDKADKGNDPSFKLVNYAHNDYFQVAIELGKTGLAIYLIIITLTLLSGRRQDMLGASLLSGLTGLWISGLYDAHSTVIAGTMAWAWVSTGAIAGFSIPSQDHAAITAPVESK</sequence>
<gene>
    <name evidence="7" type="ORF">SAMN00790413_05509</name>
</gene>
<organism evidence="7 8">
    <name type="scientific">Deinococcus hopiensis KR-140</name>
    <dbReference type="NCBI Taxonomy" id="695939"/>
    <lineage>
        <taxon>Bacteria</taxon>
        <taxon>Thermotogati</taxon>
        <taxon>Deinococcota</taxon>
        <taxon>Deinococci</taxon>
        <taxon>Deinococcales</taxon>
        <taxon>Deinococcaceae</taxon>
        <taxon>Deinococcus</taxon>
    </lineage>
</organism>
<feature type="domain" description="O-antigen ligase-related" evidence="6">
    <location>
        <begin position="195"/>
        <end position="349"/>
    </location>
</feature>
<keyword evidence="7" id="KW-0436">Ligase</keyword>
<evidence type="ECO:0000313" key="7">
    <source>
        <dbReference type="EMBL" id="SMB80364.1"/>
    </source>
</evidence>
<dbReference type="Proteomes" id="UP000192582">
    <property type="component" value="Unassembled WGS sequence"/>
</dbReference>
<keyword evidence="3 5" id="KW-1133">Transmembrane helix</keyword>
<name>A0A1W1UHX9_9DEIO</name>
<dbReference type="GO" id="GO:0016874">
    <property type="term" value="F:ligase activity"/>
    <property type="evidence" value="ECO:0007669"/>
    <property type="project" value="UniProtKB-KW"/>
</dbReference>
<feature type="transmembrane region" description="Helical" evidence="5">
    <location>
        <begin position="158"/>
        <end position="180"/>
    </location>
</feature>
<evidence type="ECO:0000256" key="1">
    <source>
        <dbReference type="ARBA" id="ARBA00004141"/>
    </source>
</evidence>
<dbReference type="Pfam" id="PF04932">
    <property type="entry name" value="Wzy_C"/>
    <property type="match status" value="1"/>
</dbReference>
<feature type="transmembrane region" description="Helical" evidence="5">
    <location>
        <begin position="119"/>
        <end position="138"/>
    </location>
</feature>
<evidence type="ECO:0000256" key="3">
    <source>
        <dbReference type="ARBA" id="ARBA00022989"/>
    </source>
</evidence>
<dbReference type="AlphaFoldDB" id="A0A1W1UHX9"/>
<evidence type="ECO:0000256" key="4">
    <source>
        <dbReference type="ARBA" id="ARBA00023136"/>
    </source>
</evidence>
<feature type="transmembrane region" description="Helical" evidence="5">
    <location>
        <begin position="364"/>
        <end position="382"/>
    </location>
</feature>
<keyword evidence="8" id="KW-1185">Reference proteome</keyword>
<feature type="transmembrane region" description="Helical" evidence="5">
    <location>
        <begin position="185"/>
        <end position="203"/>
    </location>
</feature>